<dbReference type="RefSeq" id="WP_188378427.1">
    <property type="nucleotide sequence ID" value="NZ_BMEL01000004.1"/>
</dbReference>
<feature type="domain" description="Aldehyde dehydrogenase" evidence="5">
    <location>
        <begin position="12"/>
        <end position="475"/>
    </location>
</feature>
<organism evidence="6 7">
    <name type="scientific">Halobacillus andaensis</name>
    <dbReference type="NCBI Taxonomy" id="1176239"/>
    <lineage>
        <taxon>Bacteria</taxon>
        <taxon>Bacillati</taxon>
        <taxon>Bacillota</taxon>
        <taxon>Bacilli</taxon>
        <taxon>Bacillales</taxon>
        <taxon>Bacillaceae</taxon>
        <taxon>Halobacillus</taxon>
    </lineage>
</organism>
<comment type="caution">
    <text evidence="6">The sequence shown here is derived from an EMBL/GenBank/DDBJ whole genome shotgun (WGS) entry which is preliminary data.</text>
</comment>
<dbReference type="PROSITE" id="PS00687">
    <property type="entry name" value="ALDEHYDE_DEHYDR_GLU"/>
    <property type="match status" value="1"/>
</dbReference>
<reference evidence="6" key="1">
    <citation type="journal article" date="2014" name="Int. J. Syst. Evol. Microbiol.">
        <title>Complete genome sequence of Corynebacterium casei LMG S-19264T (=DSM 44701T), isolated from a smear-ripened cheese.</title>
        <authorList>
            <consortium name="US DOE Joint Genome Institute (JGI-PGF)"/>
            <person name="Walter F."/>
            <person name="Albersmeier A."/>
            <person name="Kalinowski J."/>
            <person name="Ruckert C."/>
        </authorList>
    </citation>
    <scope>NUCLEOTIDE SEQUENCE</scope>
    <source>
        <strain evidence="6">CGMCC 1.12153</strain>
    </source>
</reference>
<proteinExistence type="inferred from homology"/>
<dbReference type="InterPro" id="IPR016163">
    <property type="entry name" value="Ald_DH_C"/>
</dbReference>
<reference evidence="6" key="2">
    <citation type="submission" date="2020-09" db="EMBL/GenBank/DDBJ databases">
        <authorList>
            <person name="Sun Q."/>
            <person name="Zhou Y."/>
        </authorList>
    </citation>
    <scope>NUCLEOTIDE SEQUENCE</scope>
    <source>
        <strain evidence="6">CGMCC 1.12153</strain>
    </source>
</reference>
<accession>A0A917B882</accession>
<keyword evidence="7" id="KW-1185">Reference proteome</keyword>
<evidence type="ECO:0000256" key="3">
    <source>
        <dbReference type="PROSITE-ProRule" id="PRU10007"/>
    </source>
</evidence>
<dbReference type="CDD" id="cd07109">
    <property type="entry name" value="ALDH_AAS00426"/>
    <property type="match status" value="1"/>
</dbReference>
<comment type="similarity">
    <text evidence="1 4">Belongs to the aldehyde dehydrogenase family.</text>
</comment>
<dbReference type="Gene3D" id="3.40.605.10">
    <property type="entry name" value="Aldehyde Dehydrogenase, Chain A, domain 1"/>
    <property type="match status" value="1"/>
</dbReference>
<dbReference type="Gene3D" id="3.40.309.10">
    <property type="entry name" value="Aldehyde Dehydrogenase, Chain A, domain 2"/>
    <property type="match status" value="1"/>
</dbReference>
<dbReference type="AlphaFoldDB" id="A0A917B882"/>
<dbReference type="Proteomes" id="UP000660110">
    <property type="component" value="Unassembled WGS sequence"/>
</dbReference>
<dbReference type="InterPro" id="IPR029510">
    <property type="entry name" value="Ald_DH_CS_GLU"/>
</dbReference>
<evidence type="ECO:0000259" key="5">
    <source>
        <dbReference type="Pfam" id="PF00171"/>
    </source>
</evidence>
<dbReference type="PANTHER" id="PTHR11699">
    <property type="entry name" value="ALDEHYDE DEHYDROGENASE-RELATED"/>
    <property type="match status" value="1"/>
</dbReference>
<feature type="active site" evidence="3">
    <location>
        <position position="249"/>
    </location>
</feature>
<evidence type="ECO:0000256" key="1">
    <source>
        <dbReference type="ARBA" id="ARBA00009986"/>
    </source>
</evidence>
<dbReference type="InterPro" id="IPR015590">
    <property type="entry name" value="Aldehyde_DH_dom"/>
</dbReference>
<dbReference type="GO" id="GO:0016620">
    <property type="term" value="F:oxidoreductase activity, acting on the aldehyde or oxo group of donors, NAD or NADP as acceptor"/>
    <property type="evidence" value="ECO:0007669"/>
    <property type="project" value="InterPro"/>
</dbReference>
<sequence length="480" mass="52634">MDELFMYIDGEWQESHSGERLDYVNPANQQVIGTIPRGKAEDVNRAVSAAKASFKADEWRKIKPHERGYILSEMAHKIRKNKEELARLETMDVGKPLSQAHADVEAAARYFEFYAGAADKLMGETIPIEDGVIDFTVREPIGVTAHIIPWNYPIQITSRSTAAAIATGNTVVVKTAEQTSLTAMKLAEYFHETALPKGVFNVVTGLGQEAGARLANHPDVNHITFTGSVPTGIKIMKAAADHVVPVTLELGGKSPNLVFSDCDEQKALNGVIRAIIQNAGQTCSAGSRLLIEDSYKKRFLSLLKARFEELTVGSGEKDSDIGPILSKEQYEKIVSYIEQGREQGEIITGGERVQVKGCEEGYYLQPTIIDQLPHDSTVAQEEIFGPVLAVFSFQTEKEALQLANGTDYGLVTGIWTSDIGKAHRLADEIRSGQVFVNNYGAGGGIQMPFGGYKRSGFGREKGFVALKNYTQLKNVAIKYR</sequence>
<dbReference type="InterPro" id="IPR016162">
    <property type="entry name" value="Ald_DH_N"/>
</dbReference>
<evidence type="ECO:0000256" key="4">
    <source>
        <dbReference type="RuleBase" id="RU003345"/>
    </source>
</evidence>
<gene>
    <name evidence="6" type="ORF">GCM10010954_31020</name>
</gene>
<evidence type="ECO:0000313" key="7">
    <source>
        <dbReference type="Proteomes" id="UP000660110"/>
    </source>
</evidence>
<name>A0A917B882_HALAA</name>
<dbReference type="FunFam" id="3.40.605.10:FF:000007">
    <property type="entry name" value="NAD/NADP-dependent betaine aldehyde dehydrogenase"/>
    <property type="match status" value="1"/>
</dbReference>
<protein>
    <submittedName>
        <fullName evidence="6">Aldehyde dehydrogenase</fullName>
    </submittedName>
</protein>
<dbReference type="InterPro" id="IPR016161">
    <property type="entry name" value="Ald_DH/histidinol_DH"/>
</dbReference>
<keyword evidence="2 4" id="KW-0560">Oxidoreductase</keyword>
<evidence type="ECO:0000313" key="6">
    <source>
        <dbReference type="EMBL" id="GGF29673.1"/>
    </source>
</evidence>
<dbReference type="SUPFAM" id="SSF53720">
    <property type="entry name" value="ALDH-like"/>
    <property type="match status" value="1"/>
</dbReference>
<dbReference type="FunFam" id="3.40.309.10:FF:000012">
    <property type="entry name" value="Betaine aldehyde dehydrogenase"/>
    <property type="match status" value="1"/>
</dbReference>
<dbReference type="EMBL" id="BMEL01000004">
    <property type="protein sequence ID" value="GGF29673.1"/>
    <property type="molecule type" value="Genomic_DNA"/>
</dbReference>
<evidence type="ECO:0000256" key="2">
    <source>
        <dbReference type="ARBA" id="ARBA00023002"/>
    </source>
</evidence>
<dbReference type="Pfam" id="PF00171">
    <property type="entry name" value="Aldedh"/>
    <property type="match status" value="1"/>
</dbReference>